<sequence>MILDGILTLPSQVSRSYLLEPDGLLSTLTPSSSRLSDMYSLAEQEDDLTSMTYQLPNETLFAIFAYLQPPALTPVLGVSHRFRAVAERILYANISVVEKLPRSNPRPHLTARCFTTILDRNLSEVVRKISIRWHSDSSGPREFYTPYVEPVLQTINRVLSCCNGLESLELALGLSGGTISSRGILEGCSFPSLRLFALSGIGRGSLNPKLYPRPSPPIEWFLSATPSIQHLRLADCYEALCLQPSDLPFLTTFRGSAPTAASVLPGRPVQLLSLVGHEFVTERDLQRIACSSARIRWLDLSSMSVTPILLRDISRHLFGVEYLKLKLALRHTLHHALSGISLLAGLTSVLGAFSDLHQLDLSPTSIDAIGPGNASEEAQLCTTWARGCPSLRHIVFPSKIEWLRGESEERWIPQPSPPASR</sequence>
<dbReference type="AlphaFoldDB" id="A0AAW0GBH6"/>
<dbReference type="InterPro" id="IPR036047">
    <property type="entry name" value="F-box-like_dom_sf"/>
</dbReference>
<reference evidence="2 3" key="1">
    <citation type="submission" date="2022-09" db="EMBL/GenBank/DDBJ databases">
        <authorList>
            <person name="Palmer J.M."/>
        </authorList>
    </citation>
    <scope>NUCLEOTIDE SEQUENCE [LARGE SCALE GENOMIC DNA]</scope>
    <source>
        <strain evidence="2 3">DSM 7382</strain>
    </source>
</reference>
<accession>A0AAW0GBH6</accession>
<dbReference type="Proteomes" id="UP001385951">
    <property type="component" value="Unassembled WGS sequence"/>
</dbReference>
<name>A0AAW0GBH6_9APHY</name>
<gene>
    <name evidence="2" type="ORF">QCA50_009772</name>
</gene>
<dbReference type="Gene3D" id="3.80.10.10">
    <property type="entry name" value="Ribonuclease Inhibitor"/>
    <property type="match status" value="1"/>
</dbReference>
<dbReference type="EMBL" id="JASBNA010000014">
    <property type="protein sequence ID" value="KAK7687267.1"/>
    <property type="molecule type" value="Genomic_DNA"/>
</dbReference>
<dbReference type="SUPFAM" id="SSF81383">
    <property type="entry name" value="F-box domain"/>
    <property type="match status" value="1"/>
</dbReference>
<proteinExistence type="predicted"/>
<protein>
    <recommendedName>
        <fullName evidence="1">F-box domain-containing protein</fullName>
    </recommendedName>
</protein>
<dbReference type="Pfam" id="PF12937">
    <property type="entry name" value="F-box-like"/>
    <property type="match status" value="1"/>
</dbReference>
<evidence type="ECO:0000313" key="3">
    <source>
        <dbReference type="Proteomes" id="UP001385951"/>
    </source>
</evidence>
<keyword evidence="3" id="KW-1185">Reference proteome</keyword>
<comment type="caution">
    <text evidence="2">The sequence shown here is derived from an EMBL/GenBank/DDBJ whole genome shotgun (WGS) entry which is preliminary data.</text>
</comment>
<dbReference type="InterPro" id="IPR001810">
    <property type="entry name" value="F-box_dom"/>
</dbReference>
<evidence type="ECO:0000313" key="2">
    <source>
        <dbReference type="EMBL" id="KAK7687267.1"/>
    </source>
</evidence>
<feature type="domain" description="F-box" evidence="1">
    <location>
        <begin position="49"/>
        <end position="94"/>
    </location>
</feature>
<dbReference type="SUPFAM" id="SSF52047">
    <property type="entry name" value="RNI-like"/>
    <property type="match status" value="1"/>
</dbReference>
<evidence type="ECO:0000259" key="1">
    <source>
        <dbReference type="PROSITE" id="PS50181"/>
    </source>
</evidence>
<dbReference type="InterPro" id="IPR032675">
    <property type="entry name" value="LRR_dom_sf"/>
</dbReference>
<organism evidence="2 3">
    <name type="scientific">Cerrena zonata</name>
    <dbReference type="NCBI Taxonomy" id="2478898"/>
    <lineage>
        <taxon>Eukaryota</taxon>
        <taxon>Fungi</taxon>
        <taxon>Dikarya</taxon>
        <taxon>Basidiomycota</taxon>
        <taxon>Agaricomycotina</taxon>
        <taxon>Agaricomycetes</taxon>
        <taxon>Polyporales</taxon>
        <taxon>Cerrenaceae</taxon>
        <taxon>Cerrena</taxon>
    </lineage>
</organism>
<dbReference type="PROSITE" id="PS50181">
    <property type="entry name" value="FBOX"/>
    <property type="match status" value="1"/>
</dbReference>